<dbReference type="NCBIfam" id="TIGR03519">
    <property type="entry name" value="T9SS_PorP_fam"/>
    <property type="match status" value="1"/>
</dbReference>
<sequence>MKNRFFVLLLLLVCKMVTGQDAEYSQFFANPIYLNPGFAGTADRARIAVNYRNQWPQQGSTFVNYSLSFDQFMTKLNGGLGFQVHNNRELNGIVENTTINAFYSHHLKINERFFMDMGMKAGLAYKKLDYRQLIFPDMINQLTGERYLGAGDQPENSTLLYPDFGIGILGQYDSFFGGISLDHLTQPHESVFVGDQQGRLPLKLTIHAGARSHQLHRGLLSREFTVSPNVIYQQQGAFKQLNLGIYLLEKSLAGGVWYRQNSGFQPDALIFMAGVMRENFKLGYSYDTTLSRLSNFTNGAHEISLIFFVGEKHADRDALLIPSL</sequence>
<keyword evidence="1" id="KW-0732">Signal</keyword>
<feature type="chain" id="PRO_5041300623" evidence="1">
    <location>
        <begin position="23"/>
        <end position="324"/>
    </location>
</feature>
<dbReference type="RefSeq" id="WP_282590569.1">
    <property type="nucleotide sequence ID" value="NZ_JAPAAF010000004.1"/>
</dbReference>
<dbReference type="AlphaFoldDB" id="A0AA41Y9X8"/>
<dbReference type="EMBL" id="JAPAAF010000004">
    <property type="protein sequence ID" value="MCW0481960.1"/>
    <property type="molecule type" value="Genomic_DNA"/>
</dbReference>
<dbReference type="InterPro" id="IPR019861">
    <property type="entry name" value="PorP/SprF_Bacteroidetes"/>
</dbReference>
<dbReference type="Proteomes" id="UP001163821">
    <property type="component" value="Unassembled WGS sequence"/>
</dbReference>
<protein>
    <submittedName>
        <fullName evidence="2">PorP/SprF family type IX secretion system membrane protein</fullName>
    </submittedName>
</protein>
<evidence type="ECO:0000313" key="2">
    <source>
        <dbReference type="EMBL" id="MCW0481960.1"/>
    </source>
</evidence>
<feature type="signal peptide" evidence="1">
    <location>
        <begin position="1"/>
        <end position="22"/>
    </location>
</feature>
<reference evidence="2" key="1">
    <citation type="submission" date="2022-10" db="EMBL/GenBank/DDBJ databases">
        <title>Gaoshiqiia sediminis gen. nov., sp. nov., isolated from coastal sediment.</title>
        <authorList>
            <person name="Yu W.X."/>
            <person name="Mu D.S."/>
            <person name="Du J.Z."/>
            <person name="Liang Y.Q."/>
        </authorList>
    </citation>
    <scope>NUCLEOTIDE SEQUENCE</scope>
    <source>
        <strain evidence="2">A06</strain>
    </source>
</reference>
<gene>
    <name evidence="2" type="ORF">N2K84_04400</name>
</gene>
<proteinExistence type="predicted"/>
<name>A0AA41Y9X8_9BACT</name>
<evidence type="ECO:0000256" key="1">
    <source>
        <dbReference type="SAM" id="SignalP"/>
    </source>
</evidence>
<evidence type="ECO:0000313" key="3">
    <source>
        <dbReference type="Proteomes" id="UP001163821"/>
    </source>
</evidence>
<organism evidence="2 3">
    <name type="scientific">Gaoshiqia sediminis</name>
    <dbReference type="NCBI Taxonomy" id="2986998"/>
    <lineage>
        <taxon>Bacteria</taxon>
        <taxon>Pseudomonadati</taxon>
        <taxon>Bacteroidota</taxon>
        <taxon>Bacteroidia</taxon>
        <taxon>Marinilabiliales</taxon>
        <taxon>Prolixibacteraceae</taxon>
        <taxon>Gaoshiqia</taxon>
    </lineage>
</organism>
<keyword evidence="3" id="KW-1185">Reference proteome</keyword>
<dbReference type="Pfam" id="PF11751">
    <property type="entry name" value="PorP_SprF"/>
    <property type="match status" value="1"/>
</dbReference>
<accession>A0AA41Y9X8</accession>
<comment type="caution">
    <text evidence="2">The sequence shown here is derived from an EMBL/GenBank/DDBJ whole genome shotgun (WGS) entry which is preliminary data.</text>
</comment>